<evidence type="ECO:0000256" key="1">
    <source>
        <dbReference type="ARBA" id="ARBA00000677"/>
    </source>
</evidence>
<dbReference type="InterPro" id="IPR019533">
    <property type="entry name" value="Peptidase_S26"/>
</dbReference>
<dbReference type="EC" id="3.4.21.89" evidence="4 7"/>
<dbReference type="GO" id="GO:0005886">
    <property type="term" value="C:plasma membrane"/>
    <property type="evidence" value="ECO:0007669"/>
    <property type="project" value="UniProtKB-SubCell"/>
</dbReference>
<feature type="active site" evidence="6">
    <location>
        <position position="125"/>
    </location>
</feature>
<keyword evidence="7" id="KW-1133">Transmembrane helix</keyword>
<dbReference type="GO" id="GO:0009003">
    <property type="term" value="F:signal peptidase activity"/>
    <property type="evidence" value="ECO:0007669"/>
    <property type="project" value="UniProtKB-EC"/>
</dbReference>
<proteinExistence type="inferred from homology"/>
<keyword evidence="7" id="KW-0472">Membrane</keyword>
<dbReference type="Pfam" id="PF10502">
    <property type="entry name" value="Peptidase_S26"/>
    <property type="match status" value="1"/>
</dbReference>
<organism evidence="9">
    <name type="scientific">Scrofimicrobium appendicitidis</name>
    <dbReference type="NCBI Taxonomy" id="3079930"/>
    <lineage>
        <taxon>Bacteria</taxon>
        <taxon>Bacillati</taxon>
        <taxon>Actinomycetota</taxon>
        <taxon>Actinomycetes</taxon>
        <taxon>Actinomycetales</taxon>
        <taxon>Actinomycetaceae</taxon>
        <taxon>Scrofimicrobium</taxon>
    </lineage>
</organism>
<comment type="similarity">
    <text evidence="3 7">Belongs to the peptidase S26 family.</text>
</comment>
<keyword evidence="5 7" id="KW-0378">Hydrolase</keyword>
<comment type="catalytic activity">
    <reaction evidence="1 7">
        <text>Cleavage of hydrophobic, N-terminal signal or leader sequences from secreted and periplasmic proteins.</text>
        <dbReference type="EC" id="3.4.21.89"/>
    </reaction>
</comment>
<dbReference type="InterPro" id="IPR000223">
    <property type="entry name" value="Pept_S26A_signal_pept_1"/>
</dbReference>
<evidence type="ECO:0000259" key="8">
    <source>
        <dbReference type="Pfam" id="PF10502"/>
    </source>
</evidence>
<accession>A0AAU7VBB4</accession>
<dbReference type="GO" id="GO:0004252">
    <property type="term" value="F:serine-type endopeptidase activity"/>
    <property type="evidence" value="ECO:0007669"/>
    <property type="project" value="InterPro"/>
</dbReference>
<keyword evidence="7" id="KW-0645">Protease</keyword>
<dbReference type="AlphaFoldDB" id="A0AAU7VBB4"/>
<dbReference type="PROSITE" id="PS00761">
    <property type="entry name" value="SPASE_I_3"/>
    <property type="match status" value="1"/>
</dbReference>
<comment type="subcellular location">
    <subcellularLocation>
        <location evidence="2">Cell membrane</location>
        <topology evidence="2">Single-pass type II membrane protein</topology>
    </subcellularLocation>
    <subcellularLocation>
        <location evidence="7">Membrane</location>
        <topology evidence="7">Single-pass type II membrane protein</topology>
    </subcellularLocation>
</comment>
<dbReference type="RefSeq" id="WP_350258946.1">
    <property type="nucleotide sequence ID" value="NZ_CP138335.1"/>
</dbReference>
<evidence type="ECO:0000256" key="7">
    <source>
        <dbReference type="RuleBase" id="RU362042"/>
    </source>
</evidence>
<gene>
    <name evidence="9" type="primary">lepB</name>
    <name evidence="9" type="ORF">SAC06_04100</name>
</gene>
<dbReference type="SUPFAM" id="SSF51306">
    <property type="entry name" value="LexA/Signal peptidase"/>
    <property type="match status" value="1"/>
</dbReference>
<feature type="domain" description="Peptidase S26" evidence="8">
    <location>
        <begin position="26"/>
        <end position="215"/>
    </location>
</feature>
<dbReference type="CDD" id="cd06530">
    <property type="entry name" value="S26_SPase_I"/>
    <property type="match status" value="1"/>
</dbReference>
<evidence type="ECO:0000256" key="5">
    <source>
        <dbReference type="ARBA" id="ARBA00022801"/>
    </source>
</evidence>
<evidence type="ECO:0000313" key="9">
    <source>
        <dbReference type="EMBL" id="XBW08746.1"/>
    </source>
</evidence>
<dbReference type="EMBL" id="CP138335">
    <property type="protein sequence ID" value="XBW08746.1"/>
    <property type="molecule type" value="Genomic_DNA"/>
</dbReference>
<sequence length="233" mass="25811">MSFLSRRTAQHKAAESSEGSWWSWVREVLIVLILALVISTLLRHFVVQVYSIPSPSMVPTLQVGDRIVVDRIPGSGKDIHRGDVVVFEDSQGWMASADQGRTSFLRPIGEFLGLVPANGEQIIVKRVIGVGGDQVACCTAEGQLTVNGTPISEEYLPDGEVPSRDEFEVTVPEGHYWVMGDNRSHSADSLYHYQRGEQPFIADQDVIGRVWSVIWPVNHWSSVSHRDAFADVG</sequence>
<dbReference type="PANTHER" id="PTHR43390:SF1">
    <property type="entry name" value="CHLOROPLAST PROCESSING PEPTIDASE"/>
    <property type="match status" value="1"/>
</dbReference>
<evidence type="ECO:0000256" key="2">
    <source>
        <dbReference type="ARBA" id="ARBA00004401"/>
    </source>
</evidence>
<dbReference type="InterPro" id="IPR019758">
    <property type="entry name" value="Pept_S26A_signal_pept_1_CS"/>
</dbReference>
<evidence type="ECO:0000256" key="6">
    <source>
        <dbReference type="PIRSR" id="PIRSR600223-1"/>
    </source>
</evidence>
<dbReference type="KEGG" id="sapp:SAC06_04100"/>
<protein>
    <recommendedName>
        <fullName evidence="4 7">Signal peptidase I</fullName>
        <ecNumber evidence="4 7">3.4.21.89</ecNumber>
    </recommendedName>
</protein>
<reference evidence="9" key="1">
    <citation type="submission" date="2023-11" db="EMBL/GenBank/DDBJ databases">
        <title>Scrofimicrobium hongkongense sp. nov., isolated from a patient with peritonitis.</title>
        <authorList>
            <person name="Lao H.Y."/>
            <person name="Wong A.Y.P."/>
            <person name="Ng T.L."/>
            <person name="Wong R.Y.L."/>
            <person name="Yau M.C.Y."/>
            <person name="Lam J.Y.W."/>
            <person name="Siu G.K.H."/>
        </authorList>
    </citation>
    <scope>NUCLEOTIDE SEQUENCE</scope>
    <source>
        <strain evidence="9">R131</strain>
    </source>
</reference>
<evidence type="ECO:0000256" key="3">
    <source>
        <dbReference type="ARBA" id="ARBA00009370"/>
    </source>
</evidence>
<dbReference type="NCBIfam" id="TIGR02227">
    <property type="entry name" value="sigpep_I_bact"/>
    <property type="match status" value="1"/>
</dbReference>
<keyword evidence="7" id="KW-0812">Transmembrane</keyword>
<evidence type="ECO:0000256" key="4">
    <source>
        <dbReference type="ARBA" id="ARBA00013208"/>
    </source>
</evidence>
<dbReference type="Gene3D" id="2.10.109.10">
    <property type="entry name" value="Umud Fragment, subunit A"/>
    <property type="match status" value="1"/>
</dbReference>
<dbReference type="InterPro" id="IPR036286">
    <property type="entry name" value="LexA/Signal_pep-like_sf"/>
</dbReference>
<feature type="transmembrane region" description="Helical" evidence="7">
    <location>
        <begin position="21"/>
        <end position="42"/>
    </location>
</feature>
<dbReference type="PANTHER" id="PTHR43390">
    <property type="entry name" value="SIGNAL PEPTIDASE I"/>
    <property type="match status" value="1"/>
</dbReference>
<name>A0AAU7VBB4_9ACTO</name>
<dbReference type="PRINTS" id="PR00727">
    <property type="entry name" value="LEADERPTASE"/>
</dbReference>
<feature type="active site" evidence="6">
    <location>
        <position position="56"/>
    </location>
</feature>
<dbReference type="GO" id="GO:0006465">
    <property type="term" value="P:signal peptide processing"/>
    <property type="evidence" value="ECO:0007669"/>
    <property type="project" value="InterPro"/>
</dbReference>